<dbReference type="EMBL" id="JBBXJM010000002">
    <property type="protein sequence ID" value="KAL1410964.1"/>
    <property type="molecule type" value="Genomic_DNA"/>
</dbReference>
<dbReference type="PANTHER" id="PTHR13271:SF147">
    <property type="entry name" value="PROTEIN-LYSINE N-METHYLTRANSFERASE EFM1-RELATED"/>
    <property type="match status" value="1"/>
</dbReference>
<dbReference type="InterPro" id="IPR050600">
    <property type="entry name" value="SETD3_SETD6_MTase"/>
</dbReference>
<dbReference type="Proteomes" id="UP001565368">
    <property type="component" value="Unassembled WGS sequence"/>
</dbReference>
<accession>A0ABR3Q8B2</accession>
<evidence type="ECO:0000313" key="1">
    <source>
        <dbReference type="EMBL" id="KAL1410964.1"/>
    </source>
</evidence>
<protein>
    <recommendedName>
        <fullName evidence="3">SET domain-containing protein</fullName>
    </recommendedName>
</protein>
<dbReference type="Gene3D" id="3.90.1410.10">
    <property type="entry name" value="set domain protein methyltransferase, domain 1"/>
    <property type="match status" value="1"/>
</dbReference>
<proteinExistence type="predicted"/>
<dbReference type="PANTHER" id="PTHR13271">
    <property type="entry name" value="UNCHARACTERIZED PUTATIVE METHYLTRANSFERASE"/>
    <property type="match status" value="1"/>
</dbReference>
<sequence length="451" mass="47940">MATQARTTAFIEWFTAAGGYVSPSASLRDEAHGLGLFAAAPIAADERLISTPFALAITPALATVAVERVTGVPASSLVFPDGARAGEKWNERMLAAAYIGLHWVHEAEAPAALAHYPYVRALPPPAELTTPLYFSEDERALLAGTNLAGAVADREREWGEESAALRSVLKEDGLTWERYLAVATYLSSRAFPSHLLSLPDGQAQAPSTDAESYPVLIPGLDLLNHTRGQPILWLSSRITPAADAADADATPIEAISFVAPEAIDAGAEIFNNYGAKSNESLLLGYGFVIDGNPDDTVVLRLGTGALPADAKARLDAKGLDAGERFAVGRDGELPKQLLEVVRAMLGEDEHDHDHDDEDDEHACYEAEEKGLNLELDVLGMLGQMLEDKLAKLKAGGVAPADAKVRAEVARLVKVYRDGQADILTAALDKLGERVDRIEGLVDESPGCGCGC</sequence>
<keyword evidence="2" id="KW-1185">Reference proteome</keyword>
<dbReference type="SUPFAM" id="SSF82199">
    <property type="entry name" value="SET domain"/>
    <property type="match status" value="1"/>
</dbReference>
<organism evidence="1 2">
    <name type="scientific">Vanrija albida</name>
    <dbReference type="NCBI Taxonomy" id="181172"/>
    <lineage>
        <taxon>Eukaryota</taxon>
        <taxon>Fungi</taxon>
        <taxon>Dikarya</taxon>
        <taxon>Basidiomycota</taxon>
        <taxon>Agaricomycotina</taxon>
        <taxon>Tremellomycetes</taxon>
        <taxon>Trichosporonales</taxon>
        <taxon>Trichosporonaceae</taxon>
        <taxon>Vanrija</taxon>
    </lineage>
</organism>
<dbReference type="CDD" id="cd19180">
    <property type="entry name" value="SET_SpSET10-like"/>
    <property type="match status" value="1"/>
</dbReference>
<evidence type="ECO:0008006" key="3">
    <source>
        <dbReference type="Google" id="ProtNLM"/>
    </source>
</evidence>
<evidence type="ECO:0000313" key="2">
    <source>
        <dbReference type="Proteomes" id="UP001565368"/>
    </source>
</evidence>
<dbReference type="InterPro" id="IPR044432">
    <property type="entry name" value="Set10/Efm1_SET"/>
</dbReference>
<dbReference type="InterPro" id="IPR046341">
    <property type="entry name" value="SET_dom_sf"/>
</dbReference>
<dbReference type="RefSeq" id="XP_069210908.1">
    <property type="nucleotide sequence ID" value="XM_069350522.1"/>
</dbReference>
<name>A0ABR3Q8B2_9TREE</name>
<reference evidence="1 2" key="1">
    <citation type="submission" date="2023-08" db="EMBL/GenBank/DDBJ databases">
        <title>Annotated Genome Sequence of Vanrija albida AlHP1.</title>
        <authorList>
            <person name="Herzog R."/>
        </authorList>
    </citation>
    <scope>NUCLEOTIDE SEQUENCE [LARGE SCALE GENOMIC DNA]</scope>
    <source>
        <strain evidence="1 2">AlHP1</strain>
    </source>
</reference>
<gene>
    <name evidence="1" type="ORF">Q8F55_001907</name>
</gene>
<comment type="caution">
    <text evidence="1">The sequence shown here is derived from an EMBL/GenBank/DDBJ whole genome shotgun (WGS) entry which is preliminary data.</text>
</comment>
<dbReference type="GeneID" id="95982950"/>